<name>A0ACC2N596_9HYME</name>
<gene>
    <name evidence="1" type="ORF">QAD02_008012</name>
</gene>
<keyword evidence="2" id="KW-1185">Reference proteome</keyword>
<comment type="caution">
    <text evidence="1">The sequence shown here is derived from an EMBL/GenBank/DDBJ whole genome shotgun (WGS) entry which is preliminary data.</text>
</comment>
<sequence>MVKPKTDHMRQKMQIRRLKQRAKKRSAQMVEKLGFTRIEHQERLSEALADAAVAQREVELLRIKLAEAEAAAVKARKEQVKTMVIHTETAYQNLLKSYKK</sequence>
<organism evidence="1 2">
    <name type="scientific">Eretmocerus hayati</name>
    <dbReference type="NCBI Taxonomy" id="131215"/>
    <lineage>
        <taxon>Eukaryota</taxon>
        <taxon>Metazoa</taxon>
        <taxon>Ecdysozoa</taxon>
        <taxon>Arthropoda</taxon>
        <taxon>Hexapoda</taxon>
        <taxon>Insecta</taxon>
        <taxon>Pterygota</taxon>
        <taxon>Neoptera</taxon>
        <taxon>Endopterygota</taxon>
        <taxon>Hymenoptera</taxon>
        <taxon>Apocrita</taxon>
        <taxon>Proctotrupomorpha</taxon>
        <taxon>Chalcidoidea</taxon>
        <taxon>Aphelinidae</taxon>
        <taxon>Aphelininae</taxon>
        <taxon>Eretmocerus</taxon>
    </lineage>
</organism>
<proteinExistence type="predicted"/>
<accession>A0ACC2N596</accession>
<evidence type="ECO:0000313" key="1">
    <source>
        <dbReference type="EMBL" id="KAJ8666350.1"/>
    </source>
</evidence>
<dbReference type="Proteomes" id="UP001239111">
    <property type="component" value="Chromosome 4"/>
</dbReference>
<protein>
    <submittedName>
        <fullName evidence="1">Uncharacterized protein</fullName>
    </submittedName>
</protein>
<evidence type="ECO:0000313" key="2">
    <source>
        <dbReference type="Proteomes" id="UP001239111"/>
    </source>
</evidence>
<dbReference type="EMBL" id="CM056744">
    <property type="protein sequence ID" value="KAJ8666350.1"/>
    <property type="molecule type" value="Genomic_DNA"/>
</dbReference>
<reference evidence="1" key="1">
    <citation type="submission" date="2023-04" db="EMBL/GenBank/DDBJ databases">
        <title>A chromosome-level genome assembly of the parasitoid wasp Eretmocerus hayati.</title>
        <authorList>
            <person name="Zhong Y."/>
            <person name="Liu S."/>
            <person name="Liu Y."/>
        </authorList>
    </citation>
    <scope>NUCLEOTIDE SEQUENCE</scope>
    <source>
        <strain evidence="1">ZJU_SS_LIU_2023</strain>
    </source>
</reference>